<organism evidence="1">
    <name type="scientific">Lygus hesperus</name>
    <name type="common">Western plant bug</name>
    <dbReference type="NCBI Taxonomy" id="30085"/>
    <lineage>
        <taxon>Eukaryota</taxon>
        <taxon>Metazoa</taxon>
        <taxon>Ecdysozoa</taxon>
        <taxon>Arthropoda</taxon>
        <taxon>Hexapoda</taxon>
        <taxon>Insecta</taxon>
        <taxon>Pterygota</taxon>
        <taxon>Neoptera</taxon>
        <taxon>Paraneoptera</taxon>
        <taxon>Hemiptera</taxon>
        <taxon>Heteroptera</taxon>
        <taxon>Panheteroptera</taxon>
        <taxon>Cimicomorpha</taxon>
        <taxon>Miridae</taxon>
        <taxon>Mirini</taxon>
        <taxon>Lygus</taxon>
    </lineage>
</organism>
<sequence length="145" mass="17383">IFCNLEFWNLKFLISKLLEFHISISENSNFSRNFGFLNFEAFWNFEKTDTLSRLGCSKIAKFQAFLTENEFHFEFLSHFKEAFKSDNLFFTLYLRSLEIWRVSKIVATTENKAVWRGNPQFFPNFLEKFFQFPKKKTTMKDGSFA</sequence>
<dbReference type="AlphaFoldDB" id="A0A146LB06"/>
<reference evidence="1" key="1">
    <citation type="journal article" date="2016" name="Gigascience">
        <title>De novo construction of an expanded transcriptome assembly for the western tarnished plant bug, Lygus hesperus.</title>
        <authorList>
            <person name="Tassone E.E."/>
            <person name="Geib S.M."/>
            <person name="Hall B."/>
            <person name="Fabrick J.A."/>
            <person name="Brent C.S."/>
            <person name="Hull J.J."/>
        </authorList>
    </citation>
    <scope>NUCLEOTIDE SEQUENCE</scope>
</reference>
<feature type="non-terminal residue" evidence="1">
    <location>
        <position position="1"/>
    </location>
</feature>
<protein>
    <submittedName>
        <fullName evidence="1">Uncharacterized protein</fullName>
    </submittedName>
</protein>
<name>A0A146LB06_LYGHE</name>
<gene>
    <name evidence="1" type="ORF">g.91921</name>
</gene>
<dbReference type="EMBL" id="GDHC01013115">
    <property type="protein sequence ID" value="JAQ05514.1"/>
    <property type="molecule type" value="Transcribed_RNA"/>
</dbReference>
<proteinExistence type="predicted"/>
<evidence type="ECO:0000313" key="1">
    <source>
        <dbReference type="EMBL" id="JAQ05514.1"/>
    </source>
</evidence>
<accession>A0A146LB06</accession>